<accession>A0ABX8JD86</accession>
<dbReference type="NCBIfam" id="TIGR04181">
    <property type="entry name" value="NHT_00031"/>
    <property type="match status" value="1"/>
</dbReference>
<dbReference type="PANTHER" id="PTHR30244">
    <property type="entry name" value="TRANSAMINASE"/>
    <property type="match status" value="1"/>
</dbReference>
<evidence type="ECO:0000256" key="1">
    <source>
        <dbReference type="RuleBase" id="RU004508"/>
    </source>
</evidence>
<keyword evidence="3" id="KW-1185">Reference proteome</keyword>
<keyword evidence="2" id="KW-0032">Aminotransferase</keyword>
<dbReference type="InterPro" id="IPR026385">
    <property type="entry name" value="LegC-like"/>
</dbReference>
<dbReference type="Pfam" id="PF01041">
    <property type="entry name" value="DegT_DnrJ_EryC1"/>
    <property type="match status" value="1"/>
</dbReference>
<organism evidence="2 3">
    <name type="scientific">Geomonas diazotrophica</name>
    <dbReference type="NCBI Taxonomy" id="2843197"/>
    <lineage>
        <taxon>Bacteria</taxon>
        <taxon>Pseudomonadati</taxon>
        <taxon>Thermodesulfobacteriota</taxon>
        <taxon>Desulfuromonadia</taxon>
        <taxon>Geobacterales</taxon>
        <taxon>Geobacteraceae</taxon>
        <taxon>Geomonas</taxon>
    </lineage>
</organism>
<gene>
    <name evidence="2" type="ORF">KP005_11325</name>
</gene>
<dbReference type="Proteomes" id="UP000683493">
    <property type="component" value="Chromosome"/>
</dbReference>
<dbReference type="PANTHER" id="PTHR30244:SF30">
    <property type="entry name" value="BLR5990 PROTEIN"/>
    <property type="match status" value="1"/>
</dbReference>
<proteinExistence type="inferred from homology"/>
<evidence type="ECO:0000313" key="2">
    <source>
        <dbReference type="EMBL" id="QWV95976.1"/>
    </source>
</evidence>
<keyword evidence="2" id="KW-0808">Transferase</keyword>
<evidence type="ECO:0000313" key="3">
    <source>
        <dbReference type="Proteomes" id="UP000683493"/>
    </source>
</evidence>
<dbReference type="CDD" id="cd00616">
    <property type="entry name" value="AHBA_syn"/>
    <property type="match status" value="1"/>
</dbReference>
<dbReference type="EMBL" id="CP076724">
    <property type="protein sequence ID" value="QWV95976.1"/>
    <property type="molecule type" value="Genomic_DNA"/>
</dbReference>
<keyword evidence="1" id="KW-0663">Pyridoxal phosphate</keyword>
<comment type="similarity">
    <text evidence="1">Belongs to the DegT/DnrJ/EryC1 family.</text>
</comment>
<dbReference type="GO" id="GO:0008483">
    <property type="term" value="F:transaminase activity"/>
    <property type="evidence" value="ECO:0007669"/>
    <property type="project" value="UniProtKB-KW"/>
</dbReference>
<dbReference type="PIRSF" id="PIRSF000390">
    <property type="entry name" value="PLP_StrS"/>
    <property type="match status" value="1"/>
</dbReference>
<protein>
    <submittedName>
        <fullName evidence="2">LegC family aminotransferase</fullName>
    </submittedName>
</protein>
<dbReference type="InterPro" id="IPR000653">
    <property type="entry name" value="DegT/StrS_aminotransferase"/>
</dbReference>
<reference evidence="2 3" key="1">
    <citation type="submission" date="2021-06" db="EMBL/GenBank/DDBJ databases">
        <title>Gemonas diversity in paddy soil.</title>
        <authorList>
            <person name="Liu G."/>
        </authorList>
    </citation>
    <scope>NUCLEOTIDE SEQUENCE [LARGE SCALE GENOMIC DNA]</scope>
    <source>
        <strain evidence="2 3">RG29</strain>
    </source>
</reference>
<name>A0ABX8JD86_9BACT</name>
<sequence>MTGQGMAQSVLQALQAVLPAESPFIALHEPQFEGNEWLYVKECLDTRWVSSVGKFVDRFEEELASYTGAARAVAVVNGTAALHVCLMLAGVEQGDEVLIPALTFIATANAVSYCGAVPHFVDSDERTLGLDPAKLCDHLAENTEMRRGECYNRRTGRRIKAVVPMHTFGHPVELDMLCEVCARYGLVLVEDAAESLGSYYKGRHTGNRGLCSAFSFNGNKTITTGGGGAILTNDQELGRLAKHLTTTAKLPHRWEFAHDQVGYNYRMPNVNAALGCAQLEQLDGFLANKRALAEKYREAFAGVSGVRFVEEPTFARSNYWLNVLLLDRCAAGERDKVLELTNSAGVMTRPAWTLMHKLPMFANCPRMELDAALDLEARLINIPSSAFLGGSLV</sequence>